<dbReference type="OrthoDB" id="2152680at2759"/>
<dbReference type="HOGENOM" id="CLU_019791_0_0_1"/>
<dbReference type="OMA" id="GYTIVWK"/>
<dbReference type="Pfam" id="PF09804">
    <property type="entry name" value="DENND11"/>
    <property type="match status" value="1"/>
</dbReference>
<sequence length="554" mass="61032">MTNVQAPPVAALFLAVFDQRVGYTLAWKRTVPSDLDLSGVEYHSLPSGLHGVQSDVVYFIHDGQYAAVSAFAQEKADETHRNARFCAVGALVPLSYGKLGRSWLYAPELRRLAREYLSNPNDMRSLELFWTKHKQGSKSDARSSSPTEHRGSVNANLKRKRGLSDATPVLGLDATTAADHPSLYMSSLLDSFGPLIFPLHRAALLRKRILLLGAPPLQRNCSAVYILSILSNLPAASTELLQPNTEAIHRSHPLFSIGINDIPALTSNVDKAGYIATSTDDILGEKHQLYDILVELTPGESGSKRRWPRLRTSDGKIIKATQRDLRRYRRLRSELRQLRLARNRYRDEASDNDNDNATDVNEQAPLIRTDSLLNHSPTTEPLTNGEHEVVEPPTWTAIAYTSLMFWATYGSAEATAAADGETNFDASLLEDLPDLHDALSNSTTLPPSSAKNDDAAQMEEAQETATVLTAYFHRLTDRIVQALAEIVAEADDETETGVEEDAIVISGEEVRGMGLDGSSEGDREFVRGMMELYFGREAKVAEGEGVWVCGVRVC</sequence>
<reference evidence="3 4" key="1">
    <citation type="journal article" date="2012" name="PLoS Pathog.">
        <title>Diverse lifestyles and strategies of plant pathogenesis encoded in the genomes of eighteen Dothideomycetes fungi.</title>
        <authorList>
            <person name="Ohm R.A."/>
            <person name="Feau N."/>
            <person name="Henrissat B."/>
            <person name="Schoch C.L."/>
            <person name="Horwitz B.A."/>
            <person name="Barry K.W."/>
            <person name="Condon B.J."/>
            <person name="Copeland A.C."/>
            <person name="Dhillon B."/>
            <person name="Glaser F."/>
            <person name="Hesse C.N."/>
            <person name="Kosti I."/>
            <person name="LaButti K."/>
            <person name="Lindquist E.A."/>
            <person name="Lucas S."/>
            <person name="Salamov A.A."/>
            <person name="Bradshaw R.E."/>
            <person name="Ciuffetti L."/>
            <person name="Hamelin R.C."/>
            <person name="Kema G.H.J."/>
            <person name="Lawrence C."/>
            <person name="Scott J.A."/>
            <person name="Spatafora J.W."/>
            <person name="Turgeon B.G."/>
            <person name="de Wit P.J.G.M."/>
            <person name="Zhong S."/>
            <person name="Goodwin S.B."/>
            <person name="Grigoriev I.V."/>
        </authorList>
    </citation>
    <scope>NUCLEOTIDE SEQUENCE [LARGE SCALE GENOMIC DNA]</scope>
    <source>
        <strain evidence="3 4">UAMH 10762</strain>
    </source>
</reference>
<dbReference type="KEGG" id="bcom:BAUCODRAFT_126384"/>
<gene>
    <name evidence="3" type="ORF">BAUCODRAFT_126384</name>
</gene>
<evidence type="ECO:0000256" key="1">
    <source>
        <dbReference type="SAM" id="MobiDB-lite"/>
    </source>
</evidence>
<dbReference type="RefSeq" id="XP_007680755.1">
    <property type="nucleotide sequence ID" value="XM_007682565.1"/>
</dbReference>
<keyword evidence="4" id="KW-1185">Reference proteome</keyword>
<dbReference type="InterPro" id="IPR028115">
    <property type="entry name" value="DUF4484"/>
</dbReference>
<feature type="compositionally biased region" description="Polar residues" evidence="1">
    <location>
        <begin position="439"/>
        <end position="450"/>
    </location>
</feature>
<dbReference type="GeneID" id="19108048"/>
<accession>M2N188</accession>
<dbReference type="Proteomes" id="UP000011761">
    <property type="component" value="Unassembled WGS sequence"/>
</dbReference>
<dbReference type="EMBL" id="KB445562">
    <property type="protein sequence ID" value="EMC92400.1"/>
    <property type="molecule type" value="Genomic_DNA"/>
</dbReference>
<proteinExistence type="predicted"/>
<dbReference type="Pfam" id="PF14831">
    <property type="entry name" value="DUF4484"/>
    <property type="match status" value="1"/>
</dbReference>
<dbReference type="PANTHER" id="PTHR28153">
    <property type="entry name" value="PROTEIN, PUTATIVE-RELATED"/>
    <property type="match status" value="1"/>
</dbReference>
<dbReference type="InterPro" id="IPR018626">
    <property type="entry name" value="LCHN/Anr2"/>
</dbReference>
<evidence type="ECO:0000313" key="3">
    <source>
        <dbReference type="EMBL" id="EMC92400.1"/>
    </source>
</evidence>
<organism evidence="3 4">
    <name type="scientific">Baudoinia panamericana (strain UAMH 10762)</name>
    <name type="common">Angels' share fungus</name>
    <name type="synonym">Baudoinia compniacensis (strain UAMH 10762)</name>
    <dbReference type="NCBI Taxonomy" id="717646"/>
    <lineage>
        <taxon>Eukaryota</taxon>
        <taxon>Fungi</taxon>
        <taxon>Dikarya</taxon>
        <taxon>Ascomycota</taxon>
        <taxon>Pezizomycotina</taxon>
        <taxon>Dothideomycetes</taxon>
        <taxon>Dothideomycetidae</taxon>
        <taxon>Mycosphaerellales</taxon>
        <taxon>Teratosphaeriaceae</taxon>
        <taxon>Baudoinia</taxon>
    </lineage>
</organism>
<protein>
    <recommendedName>
        <fullName evidence="2">DUF4484 domain-containing protein</fullName>
    </recommendedName>
</protein>
<feature type="region of interest" description="Disordered" evidence="1">
    <location>
        <begin position="437"/>
        <end position="456"/>
    </location>
</feature>
<dbReference type="AlphaFoldDB" id="M2N188"/>
<feature type="region of interest" description="Disordered" evidence="1">
    <location>
        <begin position="346"/>
        <end position="366"/>
    </location>
</feature>
<name>M2N188_BAUPA</name>
<feature type="compositionally biased region" description="Basic and acidic residues" evidence="1">
    <location>
        <begin position="137"/>
        <end position="151"/>
    </location>
</feature>
<evidence type="ECO:0000313" key="4">
    <source>
        <dbReference type="Proteomes" id="UP000011761"/>
    </source>
</evidence>
<dbReference type="GO" id="GO:0005811">
    <property type="term" value="C:lipid droplet"/>
    <property type="evidence" value="ECO:0007669"/>
    <property type="project" value="TreeGrafter"/>
</dbReference>
<evidence type="ECO:0000259" key="2">
    <source>
        <dbReference type="Pfam" id="PF14831"/>
    </source>
</evidence>
<feature type="region of interest" description="Disordered" evidence="1">
    <location>
        <begin position="136"/>
        <end position="158"/>
    </location>
</feature>
<dbReference type="InterPro" id="IPR053056">
    <property type="entry name" value="Lipid_Metab_Assoc_Protein"/>
</dbReference>
<dbReference type="eggNOG" id="KOG4704">
    <property type="taxonomic scope" value="Eukaryota"/>
</dbReference>
<feature type="domain" description="DUF4484" evidence="2">
    <location>
        <begin position="390"/>
        <end position="498"/>
    </location>
</feature>
<dbReference type="STRING" id="717646.M2N188"/>
<dbReference type="PANTHER" id="PTHR28153:SF1">
    <property type="entry name" value="DUF4484 DOMAIN-CONTAINING PROTEIN"/>
    <property type="match status" value="1"/>
</dbReference>